<keyword evidence="1" id="KW-0812">Transmembrane</keyword>
<evidence type="ECO:0000313" key="3">
    <source>
        <dbReference type="Proteomes" id="UP000076796"/>
    </source>
</evidence>
<feature type="transmembrane region" description="Helical" evidence="1">
    <location>
        <begin position="33"/>
        <end position="50"/>
    </location>
</feature>
<keyword evidence="3" id="KW-1185">Reference proteome</keyword>
<organism evidence="2 3">
    <name type="scientific">Paenibacillus glucanolyticus</name>
    <dbReference type="NCBI Taxonomy" id="59843"/>
    <lineage>
        <taxon>Bacteria</taxon>
        <taxon>Bacillati</taxon>
        <taxon>Bacillota</taxon>
        <taxon>Bacilli</taxon>
        <taxon>Bacillales</taxon>
        <taxon>Paenibacillaceae</taxon>
        <taxon>Paenibacillus</taxon>
    </lineage>
</organism>
<dbReference type="GeneID" id="97555058"/>
<dbReference type="OrthoDB" id="2646340at2"/>
<dbReference type="AlphaFoldDB" id="A0A163DVE7"/>
<keyword evidence="1" id="KW-1133">Transmembrane helix</keyword>
<name>A0A163DVE7_9BACL</name>
<comment type="caution">
    <text evidence="2">The sequence shown here is derived from an EMBL/GenBank/DDBJ whole genome shotgun (WGS) entry which is preliminary data.</text>
</comment>
<dbReference type="RefSeq" id="WP_006210987.1">
    <property type="nucleotide sequence ID" value="NZ_CP147845.1"/>
</dbReference>
<dbReference type="STRING" id="59843.A3958_24075"/>
<sequence length="69" mass="7570">MLTGWKLSVLGIIIVGITGIAASLYGLIEPGRAIGLFVVFVLFIGALELMERIRNRRKKRGEVQSSKRG</sequence>
<feature type="transmembrane region" description="Helical" evidence="1">
    <location>
        <begin position="7"/>
        <end position="27"/>
    </location>
</feature>
<reference evidence="2" key="1">
    <citation type="journal article" date="2016" name="Genome Announc.">
        <title>Draft genomes of two strains of Paenibacillus glucanolyticus with capability to degrade lignocellulose.</title>
        <authorList>
            <person name="Mathews S.L."/>
            <person name="Pawlak J."/>
            <person name="Grunden A.M."/>
        </authorList>
    </citation>
    <scope>NUCLEOTIDE SEQUENCE [LARGE SCALE GENOMIC DNA]</scope>
    <source>
        <strain evidence="2">SLM1</strain>
    </source>
</reference>
<proteinExistence type="predicted"/>
<evidence type="ECO:0000256" key="1">
    <source>
        <dbReference type="SAM" id="Phobius"/>
    </source>
</evidence>
<dbReference type="Proteomes" id="UP000076796">
    <property type="component" value="Unassembled WGS sequence"/>
</dbReference>
<accession>A0A163DVE7</accession>
<keyword evidence="1" id="KW-0472">Membrane</keyword>
<gene>
    <name evidence="2" type="ORF">AWU65_25455</name>
</gene>
<dbReference type="EMBL" id="LWMH01000002">
    <property type="protein sequence ID" value="KZS43453.1"/>
    <property type="molecule type" value="Genomic_DNA"/>
</dbReference>
<protein>
    <submittedName>
        <fullName evidence="2">Uncharacterized protein</fullName>
    </submittedName>
</protein>
<evidence type="ECO:0000313" key="2">
    <source>
        <dbReference type="EMBL" id="KZS43453.1"/>
    </source>
</evidence>